<keyword evidence="7" id="KW-0804">Transcription</keyword>
<dbReference type="Gene3D" id="1.10.10.60">
    <property type="entry name" value="Homeodomain-like"/>
    <property type="match status" value="1"/>
</dbReference>
<accession>R4XH21</accession>
<dbReference type="OrthoDB" id="118550at2759"/>
<keyword evidence="3 12" id="KW-0863">Zinc-finger</keyword>
<dbReference type="FunFam" id="1.10.10.60:FF:000014">
    <property type="entry name" value="SWI/SNF complex subunit SMARCC2 isoform C"/>
    <property type="match status" value="1"/>
</dbReference>
<protein>
    <submittedName>
        <fullName evidence="17">Uncharacterized protein</fullName>
    </submittedName>
</protein>
<comment type="subcellular location">
    <subcellularLocation>
        <location evidence="1">Nucleus</location>
    </subcellularLocation>
</comment>
<dbReference type="EMBL" id="CAHR02000370">
    <property type="protein sequence ID" value="CCG84988.1"/>
    <property type="molecule type" value="Genomic_DNA"/>
</dbReference>
<sequence>MNLESIDAGQEVLEKKEENDTIMSDADPTRKIASDAQTFLAEQTHQVVIPSYALWFDMSMINDIEKRSNPEFFNGRNRSKTPTIYKDYRDFMINTYRLNPIEYLTVTACRRNLAGDVCAVMRVHSFLEQWGLINYQVDAESRPSSIGPPFTGHFRVVADTPRGLQPFTPAPASTLSQGRPHQRSVEALQGRPFSDINLELRRDVYNINGKDATTNAEAEKVPGQHNCFTCGVDCSRVRYHSMNQKNLDLCPSCYQEGRFPSSSQSGDFVRLEAQSNHNESEWTDQEVLLLLEALEMFDENWPDIAAHVGSRTKEQCVLKFLQLPIEEPYLEQDRDKVGPLRYYKAPYDEVENPVMSVVAFLASVVPKEVATAAAKRAVKALPEEQDVVLQTNGNNESLPAKTISADTDNEQAQTSTQWAAETALGTSAAKAKLLGHHEDRVFNQLLATAVTAQLAKVDLKLKQFQELERSLDVERRMIEISRQSCYHERLATKERLQSTVTGLATRSASTRMISNSIDMPDTLLGVSDPLLEL</sequence>
<evidence type="ECO:0000259" key="14">
    <source>
        <dbReference type="PROSITE" id="PS50135"/>
    </source>
</evidence>
<dbReference type="GO" id="GO:0006355">
    <property type="term" value="P:regulation of DNA-templated transcription"/>
    <property type="evidence" value="ECO:0007669"/>
    <property type="project" value="UniProtKB-ARBA"/>
</dbReference>
<evidence type="ECO:0000256" key="12">
    <source>
        <dbReference type="PROSITE-ProRule" id="PRU00228"/>
    </source>
</evidence>
<name>R4XH21_TAPDE</name>
<dbReference type="InterPro" id="IPR017884">
    <property type="entry name" value="SANT_dom"/>
</dbReference>
<dbReference type="GO" id="GO:0008270">
    <property type="term" value="F:zinc ion binding"/>
    <property type="evidence" value="ECO:0007669"/>
    <property type="project" value="UniProtKB-KW"/>
</dbReference>
<dbReference type="Pfam" id="PF00569">
    <property type="entry name" value="ZZ"/>
    <property type="match status" value="1"/>
</dbReference>
<evidence type="ECO:0000256" key="4">
    <source>
        <dbReference type="ARBA" id="ARBA00022833"/>
    </source>
</evidence>
<dbReference type="PROSITE" id="PS50090">
    <property type="entry name" value="MYB_LIKE"/>
    <property type="match status" value="1"/>
</dbReference>
<feature type="domain" description="Myb-like" evidence="13">
    <location>
        <begin position="274"/>
        <end position="324"/>
    </location>
</feature>
<dbReference type="InterPro" id="IPR000433">
    <property type="entry name" value="Znf_ZZ"/>
</dbReference>
<evidence type="ECO:0000259" key="15">
    <source>
        <dbReference type="PROSITE" id="PS50934"/>
    </source>
</evidence>
<dbReference type="SUPFAM" id="SSF57850">
    <property type="entry name" value="RING/U-box"/>
    <property type="match status" value="1"/>
</dbReference>
<dbReference type="SMART" id="SM00717">
    <property type="entry name" value="SANT"/>
    <property type="match status" value="1"/>
</dbReference>
<dbReference type="AlphaFoldDB" id="R4XH21"/>
<dbReference type="Proteomes" id="UP000013776">
    <property type="component" value="Unassembled WGS sequence"/>
</dbReference>
<dbReference type="InterPro" id="IPR041984">
    <property type="entry name" value="Rsc8/Ssr1/Ssr2_ZZ"/>
</dbReference>
<dbReference type="eggNOG" id="KOG1279">
    <property type="taxonomic scope" value="Eukaryota"/>
</dbReference>
<comment type="similarity">
    <text evidence="9">Belongs to the SMARCC family.</text>
</comment>
<evidence type="ECO:0000256" key="9">
    <source>
        <dbReference type="ARBA" id="ARBA00049655"/>
    </source>
</evidence>
<dbReference type="CDD" id="cd00167">
    <property type="entry name" value="SANT"/>
    <property type="match status" value="1"/>
</dbReference>
<keyword evidence="5" id="KW-0156">Chromatin regulator</keyword>
<keyword evidence="18" id="KW-1185">Reference proteome</keyword>
<evidence type="ECO:0000256" key="8">
    <source>
        <dbReference type="ARBA" id="ARBA00023242"/>
    </source>
</evidence>
<comment type="function">
    <text evidence="10">Component of the chromatin structure remodeling complex (RSC), which is involved in transcription regulation and nucleosome positioning. Controls particularly membrane and organelle development genes. Part of the SWI/SNF complex, an ATP-dependent chromatin remodeling complex, required for the positive and negative regulation of gene expression of a large number of genes. It changes chromatin structure by altering DNA-histone contacts within a nucleosome, leading eventually to a change in nucleosome position, thus facilitating or repressing binding of gene-specific transcription factors.</text>
</comment>
<dbReference type="InterPro" id="IPR036388">
    <property type="entry name" value="WH-like_DNA-bd_sf"/>
</dbReference>
<evidence type="ECO:0000259" key="16">
    <source>
        <dbReference type="PROSITE" id="PS51293"/>
    </source>
</evidence>
<reference evidence="17 18" key="1">
    <citation type="journal article" date="2013" name="MBio">
        <title>Genome sequencing of the plant pathogen Taphrina deformans, the causal agent of peach leaf curl.</title>
        <authorList>
            <person name="Cisse O.H."/>
            <person name="Almeida J.M.G.C.F."/>
            <person name="Fonseca A."/>
            <person name="Kumar A.A."/>
            <person name="Salojaervi J."/>
            <person name="Overmyer K."/>
            <person name="Hauser P.M."/>
            <person name="Pagni M."/>
        </authorList>
    </citation>
    <scope>NUCLEOTIDE SEQUENCE [LARGE SCALE GENOMIC DNA]</scope>
    <source>
        <strain evidence="18">PYCC 5710 / ATCC 11124 / CBS 356.35 / IMI 108563 / JCM 9778 / NBRC 8474</strain>
    </source>
</reference>
<dbReference type="Pfam" id="PF00249">
    <property type="entry name" value="Myb_DNA-binding"/>
    <property type="match status" value="1"/>
</dbReference>
<dbReference type="PANTHER" id="PTHR15381">
    <property type="entry name" value="CHONDROITIN SULFATE PROTEOGLYCAN 5 -RELATED"/>
    <property type="match status" value="1"/>
</dbReference>
<evidence type="ECO:0000256" key="5">
    <source>
        <dbReference type="ARBA" id="ARBA00022853"/>
    </source>
</evidence>
<keyword evidence="6" id="KW-0805">Transcription regulation</keyword>
<dbReference type="STRING" id="1097556.R4XH21"/>
<dbReference type="InterPro" id="IPR032451">
    <property type="entry name" value="SMARCC_C"/>
</dbReference>
<dbReference type="GO" id="GO:0016514">
    <property type="term" value="C:SWI/SNF complex"/>
    <property type="evidence" value="ECO:0007669"/>
    <property type="project" value="UniProtKB-ARBA"/>
</dbReference>
<evidence type="ECO:0000256" key="1">
    <source>
        <dbReference type="ARBA" id="ARBA00004123"/>
    </source>
</evidence>
<comment type="subunit">
    <text evidence="11">Component of the RSC complex composed of at least arp9, arp42, rsc1, rsc4, rsc7, rsc9, rsc58, sfh1, snf21, ssr1, ssr2, ssr3 and ssr4. The complex interacts with histone and histone variant components of centromeric chromatin. Component of the SWI/SNF global transcription activator complex composed of at least arp9, arp42, snf5, snf22, snf30, sbf59, sol1, ssr1, ssr2, ssr3, ssr4 and tfg3.</text>
</comment>
<dbReference type="GO" id="GO:0048858">
    <property type="term" value="P:cell projection morphogenesis"/>
    <property type="evidence" value="ECO:0007669"/>
    <property type="project" value="TreeGrafter"/>
</dbReference>
<evidence type="ECO:0000256" key="3">
    <source>
        <dbReference type="ARBA" id="ARBA00022771"/>
    </source>
</evidence>
<comment type="caution">
    <text evidence="17">The sequence shown here is derived from an EMBL/GenBank/DDBJ whole genome shotgun (WGS) entry which is preliminary data.</text>
</comment>
<dbReference type="Pfam" id="PF04433">
    <property type="entry name" value="SWIRM"/>
    <property type="match status" value="1"/>
</dbReference>
<dbReference type="Pfam" id="PF16495">
    <property type="entry name" value="SWIRM-assoc_1"/>
    <property type="match status" value="1"/>
</dbReference>
<evidence type="ECO:0000259" key="13">
    <source>
        <dbReference type="PROSITE" id="PS50090"/>
    </source>
</evidence>
<dbReference type="PANTHER" id="PTHR15381:SF1">
    <property type="entry name" value="CHONDROITIN SULFATE PROTEOGLYCAN 5"/>
    <property type="match status" value="1"/>
</dbReference>
<keyword evidence="8" id="KW-0539">Nucleus</keyword>
<dbReference type="SMART" id="SM00291">
    <property type="entry name" value="ZnF_ZZ"/>
    <property type="match status" value="1"/>
</dbReference>
<dbReference type="CDD" id="cd02336">
    <property type="entry name" value="ZZ_RSC8"/>
    <property type="match status" value="1"/>
</dbReference>
<dbReference type="InterPro" id="IPR007526">
    <property type="entry name" value="SWIRM"/>
</dbReference>
<dbReference type="FunFam" id="1.10.10.10:FF:000020">
    <property type="entry name" value="SWI/SNF complex subunit SMARCC2 isoform c"/>
    <property type="match status" value="1"/>
</dbReference>
<evidence type="ECO:0000313" key="18">
    <source>
        <dbReference type="Proteomes" id="UP000013776"/>
    </source>
</evidence>
<evidence type="ECO:0000256" key="7">
    <source>
        <dbReference type="ARBA" id="ARBA00023163"/>
    </source>
</evidence>
<dbReference type="GO" id="GO:0006338">
    <property type="term" value="P:chromatin remodeling"/>
    <property type="evidence" value="ECO:0007669"/>
    <property type="project" value="UniProtKB-ARBA"/>
</dbReference>
<feature type="domain" description="SWIRM" evidence="15">
    <location>
        <begin position="47"/>
        <end position="144"/>
    </location>
</feature>
<dbReference type="GO" id="GO:0016586">
    <property type="term" value="C:RSC-type complex"/>
    <property type="evidence" value="ECO:0007669"/>
    <property type="project" value="UniProtKB-ARBA"/>
</dbReference>
<dbReference type="SUPFAM" id="SSF46689">
    <property type="entry name" value="Homeodomain-like"/>
    <property type="match status" value="2"/>
</dbReference>
<dbReference type="InterPro" id="IPR001005">
    <property type="entry name" value="SANT/Myb"/>
</dbReference>
<feature type="domain" description="ZZ-type" evidence="14">
    <location>
        <begin position="222"/>
        <end position="276"/>
    </location>
</feature>
<evidence type="ECO:0000256" key="10">
    <source>
        <dbReference type="ARBA" id="ARBA00058697"/>
    </source>
</evidence>
<gene>
    <name evidence="17" type="ORF">TAPDE_005543</name>
</gene>
<dbReference type="PROSITE" id="PS50934">
    <property type="entry name" value="SWIRM"/>
    <property type="match status" value="1"/>
</dbReference>
<keyword evidence="4" id="KW-0862">Zinc</keyword>
<feature type="domain" description="SANT" evidence="16">
    <location>
        <begin position="277"/>
        <end position="328"/>
    </location>
</feature>
<organism evidence="17 18">
    <name type="scientific">Taphrina deformans (strain PYCC 5710 / ATCC 11124 / CBS 356.35 / IMI 108563 / JCM 9778 / NBRC 8474)</name>
    <name type="common">Peach leaf curl fungus</name>
    <name type="synonym">Lalaria deformans</name>
    <dbReference type="NCBI Taxonomy" id="1097556"/>
    <lineage>
        <taxon>Eukaryota</taxon>
        <taxon>Fungi</taxon>
        <taxon>Dikarya</taxon>
        <taxon>Ascomycota</taxon>
        <taxon>Taphrinomycotina</taxon>
        <taxon>Taphrinomycetes</taxon>
        <taxon>Taphrinales</taxon>
        <taxon>Taphrinaceae</taxon>
        <taxon>Taphrina</taxon>
    </lineage>
</organism>
<evidence type="ECO:0000313" key="17">
    <source>
        <dbReference type="EMBL" id="CCG84988.1"/>
    </source>
</evidence>
<dbReference type="PROSITE" id="PS50135">
    <property type="entry name" value="ZF_ZZ_2"/>
    <property type="match status" value="1"/>
</dbReference>
<dbReference type="VEuPathDB" id="FungiDB:TAPDE_005543"/>
<proteinExistence type="inferred from homology"/>
<keyword evidence="2" id="KW-0479">Metal-binding</keyword>
<evidence type="ECO:0000256" key="2">
    <source>
        <dbReference type="ARBA" id="ARBA00022723"/>
    </source>
</evidence>
<evidence type="ECO:0000256" key="6">
    <source>
        <dbReference type="ARBA" id="ARBA00023015"/>
    </source>
</evidence>
<dbReference type="InterPro" id="IPR009057">
    <property type="entry name" value="Homeodomain-like_sf"/>
</dbReference>
<evidence type="ECO:0000256" key="11">
    <source>
        <dbReference type="ARBA" id="ARBA00064725"/>
    </source>
</evidence>
<dbReference type="Gene3D" id="1.10.10.10">
    <property type="entry name" value="Winged helix-like DNA-binding domain superfamily/Winged helix DNA-binding domain"/>
    <property type="match status" value="1"/>
</dbReference>
<dbReference type="PROSITE" id="PS51293">
    <property type="entry name" value="SANT"/>
    <property type="match status" value="1"/>
</dbReference>